<keyword evidence="7" id="KW-1133">Transmembrane helix</keyword>
<evidence type="ECO:0000256" key="4">
    <source>
        <dbReference type="ARBA" id="ARBA00022833"/>
    </source>
</evidence>
<dbReference type="GO" id="GO:0046872">
    <property type="term" value="F:metal ion binding"/>
    <property type="evidence" value="ECO:0007669"/>
    <property type="project" value="UniProtKB-KW"/>
</dbReference>
<keyword evidence="7" id="KW-0812">Transmembrane</keyword>
<evidence type="ECO:0000256" key="6">
    <source>
        <dbReference type="RuleBase" id="RU003983"/>
    </source>
</evidence>
<dbReference type="STRING" id="1617426.TR69_WS6001000120"/>
<evidence type="ECO:0000256" key="5">
    <source>
        <dbReference type="ARBA" id="ARBA00023049"/>
    </source>
</evidence>
<dbReference type="Gene3D" id="3.30.2010.10">
    <property type="entry name" value="Metalloproteases ('zincins'), catalytic domain"/>
    <property type="match status" value="1"/>
</dbReference>
<reference evidence="9 10" key="1">
    <citation type="submission" date="2015-02" db="EMBL/GenBank/DDBJ databases">
        <title>Improved understanding of the partial-nitritation anammox process through 23 genomes representing the majority of the microbial community.</title>
        <authorList>
            <person name="Speth D.R."/>
            <person name="In T Zandt M."/>
            <person name="Guerrero Cruz S."/>
            <person name="Jetten M.S."/>
            <person name="Dutilh B.E."/>
        </authorList>
    </citation>
    <scope>NUCLEOTIDE SEQUENCE [LARGE SCALE GENOMIC DNA]</scope>
    <source>
        <strain evidence="9">OLB20</strain>
    </source>
</reference>
<evidence type="ECO:0000313" key="10">
    <source>
        <dbReference type="Proteomes" id="UP000070457"/>
    </source>
</evidence>
<gene>
    <name evidence="9" type="primary">htpX</name>
    <name evidence="9" type="ORF">TR69_WS6001000120</name>
</gene>
<keyword evidence="5 6" id="KW-0482">Metalloprotease</keyword>
<comment type="caution">
    <text evidence="9">The sequence shown here is derived from an EMBL/GenBank/DDBJ whole genome shotgun (WGS) entry which is preliminary data.</text>
</comment>
<organism evidence="9 10">
    <name type="scientific">candidate division WS6 bacterium OLB20</name>
    <dbReference type="NCBI Taxonomy" id="1617426"/>
    <lineage>
        <taxon>Bacteria</taxon>
        <taxon>Candidatus Dojkabacteria</taxon>
    </lineage>
</organism>
<feature type="transmembrane region" description="Helical" evidence="7">
    <location>
        <begin position="61"/>
        <end position="87"/>
    </location>
</feature>
<dbReference type="PANTHER" id="PTHR34978:SF3">
    <property type="entry name" value="SLR0241 PROTEIN"/>
    <property type="match status" value="1"/>
</dbReference>
<protein>
    <submittedName>
        <fullName evidence="9">Protease HtpX</fullName>
    </submittedName>
</protein>
<feature type="transmembrane region" description="Helical" evidence="7">
    <location>
        <begin position="244"/>
        <end position="265"/>
    </location>
</feature>
<keyword evidence="1 6" id="KW-0645">Protease</keyword>
<dbReference type="AlphaFoldDB" id="A0A136M024"/>
<evidence type="ECO:0000256" key="1">
    <source>
        <dbReference type="ARBA" id="ARBA00022670"/>
    </source>
</evidence>
<evidence type="ECO:0000259" key="8">
    <source>
        <dbReference type="Pfam" id="PF01435"/>
    </source>
</evidence>
<feature type="transmembrane region" description="Helical" evidence="7">
    <location>
        <begin position="9"/>
        <end position="28"/>
    </location>
</feature>
<name>A0A136M024_9BACT</name>
<keyword evidence="4 6" id="KW-0862">Zinc</keyword>
<dbReference type="PANTHER" id="PTHR34978">
    <property type="entry name" value="POSSIBLE SENSOR-TRANSDUCER PROTEIN BLAR"/>
    <property type="match status" value="1"/>
</dbReference>
<dbReference type="EMBL" id="JYNZ01000002">
    <property type="protein sequence ID" value="KXK27247.1"/>
    <property type="molecule type" value="Genomic_DNA"/>
</dbReference>
<dbReference type="GO" id="GO:0006508">
    <property type="term" value="P:proteolysis"/>
    <property type="evidence" value="ECO:0007669"/>
    <property type="project" value="UniProtKB-KW"/>
</dbReference>
<keyword evidence="3 6" id="KW-0378">Hydrolase</keyword>
<accession>A0A136M024</accession>
<keyword evidence="7" id="KW-0472">Membrane</keyword>
<comment type="similarity">
    <text evidence="6">Belongs to the peptidase M48 family.</text>
</comment>
<evidence type="ECO:0000313" key="9">
    <source>
        <dbReference type="EMBL" id="KXK27247.1"/>
    </source>
</evidence>
<evidence type="ECO:0000256" key="2">
    <source>
        <dbReference type="ARBA" id="ARBA00022723"/>
    </source>
</evidence>
<dbReference type="Pfam" id="PF01435">
    <property type="entry name" value="Peptidase_M48"/>
    <property type="match status" value="1"/>
</dbReference>
<dbReference type="GO" id="GO:0004222">
    <property type="term" value="F:metalloendopeptidase activity"/>
    <property type="evidence" value="ECO:0007669"/>
    <property type="project" value="InterPro"/>
</dbReference>
<evidence type="ECO:0000256" key="3">
    <source>
        <dbReference type="ARBA" id="ARBA00022801"/>
    </source>
</evidence>
<dbReference type="InterPro" id="IPR052173">
    <property type="entry name" value="Beta-lactam_resp_regulator"/>
</dbReference>
<evidence type="ECO:0000256" key="7">
    <source>
        <dbReference type="SAM" id="Phobius"/>
    </source>
</evidence>
<dbReference type="Proteomes" id="UP000070457">
    <property type="component" value="Unassembled WGS sequence"/>
</dbReference>
<sequence length="276" mass="29999">MKPETQHRFAFLLVILLGVQNLVVIALLTDRVVPLFTANIRILTAATLGGALTEPLITPHFVLVTVLTIYWGALVTGLIMAVLRIAFDVAKTRMFIRGLNITGNKDGVLIFSSDEPAVFTAGLIRPRIYVSERLLELLSPEEASAVLAHEAFHVRSYEPLRQTVVRCIIYAMPLLPYPARLEQRLLVLGEVTADTYAEQHVSSKLPLISAMIKIIESGLPRNLAVSQFSSGRVSALTGGRINGFAAACTLIATCAVSVMIGYLLVSTELLKACQMG</sequence>
<dbReference type="InterPro" id="IPR001915">
    <property type="entry name" value="Peptidase_M48"/>
</dbReference>
<comment type="cofactor">
    <cofactor evidence="6">
        <name>Zn(2+)</name>
        <dbReference type="ChEBI" id="CHEBI:29105"/>
    </cofactor>
    <text evidence="6">Binds 1 zinc ion per subunit.</text>
</comment>
<keyword evidence="2" id="KW-0479">Metal-binding</keyword>
<feature type="domain" description="Peptidase M48" evidence="8">
    <location>
        <begin position="97"/>
        <end position="165"/>
    </location>
</feature>
<proteinExistence type="inferred from homology"/>
<dbReference type="CDD" id="cd07326">
    <property type="entry name" value="M56_BlaR1_MecR1_like"/>
    <property type="match status" value="1"/>
</dbReference>